<evidence type="ECO:0000256" key="16">
    <source>
        <dbReference type="ARBA" id="ARBA00023180"/>
    </source>
</evidence>
<dbReference type="CDD" id="cd01098">
    <property type="entry name" value="PAN_AP_plant"/>
    <property type="match status" value="1"/>
</dbReference>
<accession>A0A8M8VE75</accession>
<comment type="similarity">
    <text evidence="19">Belongs to the protein kinase superfamily. Ser/Thr protein kinase family.</text>
</comment>
<dbReference type="SMART" id="SM00220">
    <property type="entry name" value="S_TKc"/>
    <property type="match status" value="1"/>
</dbReference>
<keyword evidence="10 19" id="KW-0418">Kinase</keyword>
<keyword evidence="6 20" id="KW-0812">Transmembrane</keyword>
<evidence type="ECO:0000256" key="3">
    <source>
        <dbReference type="ARBA" id="ARBA00022527"/>
    </source>
</evidence>
<dbReference type="InterPro" id="IPR024171">
    <property type="entry name" value="SRK-like_kinase"/>
</dbReference>
<name>A0A8M8VE75_SESIN</name>
<evidence type="ECO:0000256" key="11">
    <source>
        <dbReference type="ARBA" id="ARBA00022840"/>
    </source>
</evidence>
<dbReference type="Pfam" id="PF07714">
    <property type="entry name" value="PK_Tyr_Ser-Thr"/>
    <property type="match status" value="1"/>
</dbReference>
<dbReference type="InterPro" id="IPR001480">
    <property type="entry name" value="Bulb-type_lectin_dom"/>
</dbReference>
<comment type="catalytic activity">
    <reaction evidence="17 19">
        <text>L-threonyl-[protein] + ATP = O-phospho-L-threonyl-[protein] + ADP + H(+)</text>
        <dbReference type="Rhea" id="RHEA:46608"/>
        <dbReference type="Rhea" id="RHEA-COMP:11060"/>
        <dbReference type="Rhea" id="RHEA-COMP:11605"/>
        <dbReference type="ChEBI" id="CHEBI:15378"/>
        <dbReference type="ChEBI" id="CHEBI:30013"/>
        <dbReference type="ChEBI" id="CHEBI:30616"/>
        <dbReference type="ChEBI" id="CHEBI:61977"/>
        <dbReference type="ChEBI" id="CHEBI:456216"/>
        <dbReference type="EC" id="2.7.11.1"/>
    </reaction>
</comment>
<keyword evidence="15" id="KW-0675">Receptor</keyword>
<keyword evidence="7 21" id="KW-0732">Signal</keyword>
<keyword evidence="14" id="KW-1015">Disulfide bond</keyword>
<evidence type="ECO:0000256" key="1">
    <source>
        <dbReference type="ARBA" id="ARBA00004251"/>
    </source>
</evidence>
<evidence type="ECO:0000256" key="12">
    <source>
        <dbReference type="ARBA" id="ARBA00022989"/>
    </source>
</evidence>
<evidence type="ECO:0000259" key="24">
    <source>
        <dbReference type="PROSITE" id="PS50948"/>
    </source>
</evidence>
<dbReference type="SMART" id="SM00473">
    <property type="entry name" value="PAN_AP"/>
    <property type="match status" value="1"/>
</dbReference>
<dbReference type="SUPFAM" id="SSF51110">
    <property type="entry name" value="alpha-D-mannose-specific plant lectins"/>
    <property type="match status" value="1"/>
</dbReference>
<evidence type="ECO:0000256" key="17">
    <source>
        <dbReference type="ARBA" id="ARBA00047899"/>
    </source>
</evidence>
<keyword evidence="9 19" id="KW-0547">Nucleotide-binding</keyword>
<keyword evidence="11 19" id="KW-0067">ATP-binding</keyword>
<keyword evidence="12 20" id="KW-1133">Transmembrane helix</keyword>
<dbReference type="FunFam" id="3.30.200.20:FF:000195">
    <property type="entry name" value="G-type lectin S-receptor-like serine/threonine-protein kinase"/>
    <property type="match status" value="1"/>
</dbReference>
<evidence type="ECO:0000256" key="2">
    <source>
        <dbReference type="ARBA" id="ARBA00022475"/>
    </source>
</evidence>
<dbReference type="PROSITE" id="PS50927">
    <property type="entry name" value="BULB_LECTIN"/>
    <property type="match status" value="1"/>
</dbReference>
<evidence type="ECO:0000256" key="13">
    <source>
        <dbReference type="ARBA" id="ARBA00023136"/>
    </source>
</evidence>
<proteinExistence type="inferred from homology"/>
<evidence type="ECO:0000313" key="25">
    <source>
        <dbReference type="Proteomes" id="UP000504604"/>
    </source>
</evidence>
<dbReference type="SUPFAM" id="SSF56112">
    <property type="entry name" value="Protein kinase-like (PK-like)"/>
    <property type="match status" value="1"/>
</dbReference>
<sequence length="823" mass="93447">MENFQLVTTLCALLLSTTFLEFSVGVDTLFPHQTIGTGQTLISQNQMFEMGFFSPGTSTNSFLGIWYKNTPDVVVWVANRNNPITDSHGVLLGIAGNRTLVISRNGSIIWSADSLGVATNPVLRLLDTGNLVFADKESESSSQDYYIWQSFDYPTDTWLPGMKMIDDADAGVEKYLTSWKDWDDPSPGNFIFRIVNQGLPEFVVLRGTMKMYRTGNWNGLYFNGIPRFPDAIFDPDMLFKEERLISMVEPYDSSIFKRVKIEKSGITHLYVMNARKDKWNIASVYPRDPWDEYSLCGPNGICRIDRATRCECFTGFAPKFQEDWDLQDWSEGCIRIRPLNCEGGDGFVEVRGVKYPDMLQFWLNSSMSLSECKAECLRNCNCTAYANPYITNGGSGCLIWFGNLIDTRDVIGADIKQNIYLRVSASEVSEIVPESNSDLDKEKEKKRPIKLILISMVSGVLVSVFINRGILLMTRRKRRAAQKKTEDLESPVFKWATIVAATNNFSRENMVGEGGFGPVYRGTLSAEEEIAVKRLSRTSRQGLEEFKNEVILIAKLQHRNLVRLLGCCIEGDERMLIYEYLPNKSLDCFVFDQNRRTLLTWPKRFDIIMGIARGLLYLHHDSRLKIIHRDLKTSNILLDENLNPKISDFGLARTFREDQFVAKTKRVAGTFGYMAPEYAIHGKFSVKSDIFSMGVVLLEIVSGKKNRGFNHCTHCRSLLEHAWLLWKENKILELMDECLNDTFVESEVKRCVQVGLLCVQKYAEDRPVMSSVLFMLGTEGAVLPEPKEPGFLIERSSSTVRSCTAASTNYEKETMSITDLEAR</sequence>
<dbReference type="InterPro" id="IPR000719">
    <property type="entry name" value="Prot_kinase_dom"/>
</dbReference>
<dbReference type="Pfam" id="PF00954">
    <property type="entry name" value="S_locus_glycop"/>
    <property type="match status" value="1"/>
</dbReference>
<dbReference type="KEGG" id="sind:105176777"/>
<organism evidence="25 26">
    <name type="scientific">Sesamum indicum</name>
    <name type="common">Oriental sesame</name>
    <name type="synonym">Sesamum orientale</name>
    <dbReference type="NCBI Taxonomy" id="4182"/>
    <lineage>
        <taxon>Eukaryota</taxon>
        <taxon>Viridiplantae</taxon>
        <taxon>Streptophyta</taxon>
        <taxon>Embryophyta</taxon>
        <taxon>Tracheophyta</taxon>
        <taxon>Spermatophyta</taxon>
        <taxon>Magnoliopsida</taxon>
        <taxon>eudicotyledons</taxon>
        <taxon>Gunneridae</taxon>
        <taxon>Pentapetalae</taxon>
        <taxon>asterids</taxon>
        <taxon>lamiids</taxon>
        <taxon>Lamiales</taxon>
        <taxon>Pedaliaceae</taxon>
        <taxon>Sesamum</taxon>
    </lineage>
</organism>
<dbReference type="InterPro" id="IPR011009">
    <property type="entry name" value="Kinase-like_dom_sf"/>
</dbReference>
<dbReference type="Pfam" id="PF08276">
    <property type="entry name" value="PAN_2"/>
    <property type="match status" value="1"/>
</dbReference>
<dbReference type="CDD" id="cd14066">
    <property type="entry name" value="STKc_IRAK"/>
    <property type="match status" value="1"/>
</dbReference>
<dbReference type="GeneID" id="105176777"/>
<feature type="domain" description="Bulb-type lectin" evidence="23">
    <location>
        <begin position="26"/>
        <end position="146"/>
    </location>
</feature>
<dbReference type="PROSITE" id="PS50011">
    <property type="entry name" value="PROTEIN_KINASE_DOM"/>
    <property type="match status" value="1"/>
</dbReference>
<evidence type="ECO:0000256" key="6">
    <source>
        <dbReference type="ARBA" id="ARBA00022692"/>
    </source>
</evidence>
<dbReference type="PANTHER" id="PTHR27002">
    <property type="entry name" value="RECEPTOR-LIKE SERINE/THREONINE-PROTEIN KINASE SD1-8"/>
    <property type="match status" value="1"/>
</dbReference>
<keyword evidence="5 19" id="KW-0808">Transferase</keyword>
<keyword evidence="4" id="KW-0597">Phosphoprotein</keyword>
<dbReference type="FunFam" id="2.90.10.10:FF:000009">
    <property type="entry name" value="Receptor-like serine/threonine-protein kinase SD1-8"/>
    <property type="match status" value="1"/>
</dbReference>
<dbReference type="InterPro" id="IPR008271">
    <property type="entry name" value="Ser/Thr_kinase_AS"/>
</dbReference>
<keyword evidence="2" id="KW-1003">Cell membrane</keyword>
<feature type="signal peptide" evidence="21">
    <location>
        <begin position="1"/>
        <end position="25"/>
    </location>
</feature>
<feature type="transmembrane region" description="Helical" evidence="20">
    <location>
        <begin position="451"/>
        <end position="474"/>
    </location>
</feature>
<dbReference type="FunFam" id="1.10.510.10:FF:000060">
    <property type="entry name" value="G-type lectin S-receptor-like serine/threonine-protein kinase"/>
    <property type="match status" value="1"/>
</dbReference>
<keyword evidence="16" id="KW-0325">Glycoprotein</keyword>
<feature type="domain" description="Protein kinase" evidence="22">
    <location>
        <begin position="505"/>
        <end position="791"/>
    </location>
</feature>
<dbReference type="RefSeq" id="XP_020554436.1">
    <property type="nucleotide sequence ID" value="XM_020698777.1"/>
</dbReference>
<evidence type="ECO:0000259" key="22">
    <source>
        <dbReference type="PROSITE" id="PS50011"/>
    </source>
</evidence>
<evidence type="ECO:0000256" key="5">
    <source>
        <dbReference type="ARBA" id="ARBA00022679"/>
    </source>
</evidence>
<reference evidence="26" key="1">
    <citation type="submission" date="2025-08" db="UniProtKB">
        <authorList>
            <consortium name="RefSeq"/>
        </authorList>
    </citation>
    <scope>IDENTIFICATION</scope>
</reference>
<evidence type="ECO:0000256" key="4">
    <source>
        <dbReference type="ARBA" id="ARBA00022553"/>
    </source>
</evidence>
<dbReference type="Gene3D" id="2.90.10.10">
    <property type="entry name" value="Bulb-type lectin domain"/>
    <property type="match status" value="1"/>
</dbReference>
<dbReference type="Pfam" id="PF01453">
    <property type="entry name" value="B_lectin"/>
    <property type="match status" value="1"/>
</dbReference>
<evidence type="ECO:0000256" key="18">
    <source>
        <dbReference type="ARBA" id="ARBA00048679"/>
    </source>
</evidence>
<evidence type="ECO:0000256" key="9">
    <source>
        <dbReference type="ARBA" id="ARBA00022741"/>
    </source>
</evidence>
<dbReference type="CDD" id="cd00028">
    <property type="entry name" value="B_lectin"/>
    <property type="match status" value="1"/>
</dbReference>
<evidence type="ECO:0000256" key="8">
    <source>
        <dbReference type="ARBA" id="ARBA00022734"/>
    </source>
</evidence>
<evidence type="ECO:0000256" key="15">
    <source>
        <dbReference type="ARBA" id="ARBA00023170"/>
    </source>
</evidence>
<gene>
    <name evidence="26" type="primary">LOC105176777</name>
</gene>
<evidence type="ECO:0000256" key="14">
    <source>
        <dbReference type="ARBA" id="ARBA00023157"/>
    </source>
</evidence>
<dbReference type="PANTHER" id="PTHR27002:SF214">
    <property type="entry name" value="RECEPTOR-LIKE SERINE_THREONINE-PROTEIN KINASE"/>
    <property type="match status" value="1"/>
</dbReference>
<evidence type="ECO:0000313" key="26">
    <source>
        <dbReference type="RefSeq" id="XP_020554436.1"/>
    </source>
</evidence>
<evidence type="ECO:0000256" key="20">
    <source>
        <dbReference type="SAM" id="Phobius"/>
    </source>
</evidence>
<keyword evidence="3 19" id="KW-0723">Serine/threonine-protein kinase</keyword>
<dbReference type="EC" id="2.7.11.1" evidence="19"/>
<dbReference type="InterPro" id="IPR036426">
    <property type="entry name" value="Bulb-type_lectin_dom_sf"/>
</dbReference>
<keyword evidence="8" id="KW-0430">Lectin</keyword>
<keyword evidence="13 20" id="KW-0472">Membrane</keyword>
<dbReference type="PROSITE" id="PS50948">
    <property type="entry name" value="PAN"/>
    <property type="match status" value="1"/>
</dbReference>
<evidence type="ECO:0000256" key="21">
    <source>
        <dbReference type="SAM" id="SignalP"/>
    </source>
</evidence>
<protein>
    <recommendedName>
        <fullName evidence="19">Receptor-like serine/threonine-protein kinase</fullName>
        <ecNumber evidence="19">2.7.11.1</ecNumber>
    </recommendedName>
</protein>
<dbReference type="Proteomes" id="UP000504604">
    <property type="component" value="Linkage group LG14"/>
</dbReference>
<dbReference type="InterPro" id="IPR001245">
    <property type="entry name" value="Ser-Thr/Tyr_kinase_cat_dom"/>
</dbReference>
<dbReference type="PIRSF" id="PIRSF000641">
    <property type="entry name" value="SRK"/>
    <property type="match status" value="1"/>
</dbReference>
<evidence type="ECO:0000256" key="19">
    <source>
        <dbReference type="PIRNR" id="PIRNR000641"/>
    </source>
</evidence>
<evidence type="ECO:0000256" key="7">
    <source>
        <dbReference type="ARBA" id="ARBA00022729"/>
    </source>
</evidence>
<dbReference type="OrthoDB" id="1910371at2759"/>
<dbReference type="PROSITE" id="PS00108">
    <property type="entry name" value="PROTEIN_KINASE_ST"/>
    <property type="match status" value="1"/>
</dbReference>
<dbReference type="AlphaFoldDB" id="A0A8M8VE75"/>
<dbReference type="GO" id="GO:0030246">
    <property type="term" value="F:carbohydrate binding"/>
    <property type="evidence" value="ECO:0007669"/>
    <property type="project" value="UniProtKB-KW"/>
</dbReference>
<evidence type="ECO:0000256" key="10">
    <source>
        <dbReference type="ARBA" id="ARBA00022777"/>
    </source>
</evidence>
<dbReference type="Gene3D" id="1.10.510.10">
    <property type="entry name" value="Transferase(Phosphotransferase) domain 1"/>
    <property type="match status" value="1"/>
</dbReference>
<keyword evidence="25" id="KW-1185">Reference proteome</keyword>
<feature type="domain" description="Apple" evidence="24">
    <location>
        <begin position="341"/>
        <end position="424"/>
    </location>
</feature>
<feature type="chain" id="PRO_5035474678" description="Receptor-like serine/threonine-protein kinase" evidence="21">
    <location>
        <begin position="26"/>
        <end position="823"/>
    </location>
</feature>
<comment type="subcellular location">
    <subcellularLocation>
        <location evidence="1">Cell membrane</location>
        <topology evidence="1">Single-pass type I membrane protein</topology>
    </subcellularLocation>
</comment>
<dbReference type="GO" id="GO:0004674">
    <property type="term" value="F:protein serine/threonine kinase activity"/>
    <property type="evidence" value="ECO:0007669"/>
    <property type="project" value="UniProtKB-KW"/>
</dbReference>
<dbReference type="GO" id="GO:0005886">
    <property type="term" value="C:plasma membrane"/>
    <property type="evidence" value="ECO:0007669"/>
    <property type="project" value="UniProtKB-SubCell"/>
</dbReference>
<dbReference type="InterPro" id="IPR000858">
    <property type="entry name" value="S_locus_glycoprot_dom"/>
</dbReference>
<comment type="catalytic activity">
    <reaction evidence="18 19">
        <text>L-seryl-[protein] + ATP = O-phospho-L-seryl-[protein] + ADP + H(+)</text>
        <dbReference type="Rhea" id="RHEA:17989"/>
        <dbReference type="Rhea" id="RHEA-COMP:9863"/>
        <dbReference type="Rhea" id="RHEA-COMP:11604"/>
        <dbReference type="ChEBI" id="CHEBI:15378"/>
        <dbReference type="ChEBI" id="CHEBI:29999"/>
        <dbReference type="ChEBI" id="CHEBI:30616"/>
        <dbReference type="ChEBI" id="CHEBI:83421"/>
        <dbReference type="ChEBI" id="CHEBI:456216"/>
        <dbReference type="EC" id="2.7.11.1"/>
    </reaction>
</comment>
<dbReference type="Gene3D" id="3.30.200.20">
    <property type="entry name" value="Phosphorylase Kinase, domain 1"/>
    <property type="match status" value="1"/>
</dbReference>
<dbReference type="SMART" id="SM00108">
    <property type="entry name" value="B_lectin"/>
    <property type="match status" value="1"/>
</dbReference>
<evidence type="ECO:0000259" key="23">
    <source>
        <dbReference type="PROSITE" id="PS50927"/>
    </source>
</evidence>
<dbReference type="GO" id="GO:0005524">
    <property type="term" value="F:ATP binding"/>
    <property type="evidence" value="ECO:0007669"/>
    <property type="project" value="UniProtKB-KW"/>
</dbReference>
<dbReference type="InterPro" id="IPR003609">
    <property type="entry name" value="Pan_app"/>
</dbReference>
<dbReference type="GO" id="GO:0048544">
    <property type="term" value="P:recognition of pollen"/>
    <property type="evidence" value="ECO:0007669"/>
    <property type="project" value="InterPro"/>
</dbReference>